<dbReference type="AlphaFoldDB" id="A0ABD3TSF0"/>
<evidence type="ECO:0000313" key="1">
    <source>
        <dbReference type="EMBL" id="KAL3839727.1"/>
    </source>
</evidence>
<reference evidence="1 2" key="1">
    <citation type="submission" date="2024-12" db="EMBL/GenBank/DDBJ databases">
        <title>The unique morphological basis and parallel evolutionary history of personate flowers in Penstemon.</title>
        <authorList>
            <person name="Depatie T.H."/>
            <person name="Wessinger C.A."/>
        </authorList>
    </citation>
    <scope>NUCLEOTIDE SEQUENCE [LARGE SCALE GENOMIC DNA]</scope>
    <source>
        <strain evidence="1">WTNN_2</strain>
        <tissue evidence="1">Leaf</tissue>
    </source>
</reference>
<dbReference type="EMBL" id="JBJXBP010000003">
    <property type="protein sequence ID" value="KAL3839727.1"/>
    <property type="molecule type" value="Genomic_DNA"/>
</dbReference>
<name>A0ABD3TSF0_9LAMI</name>
<dbReference type="Proteomes" id="UP001634393">
    <property type="component" value="Unassembled WGS sequence"/>
</dbReference>
<evidence type="ECO:0000313" key="2">
    <source>
        <dbReference type="Proteomes" id="UP001634393"/>
    </source>
</evidence>
<accession>A0ABD3TSF0</accession>
<organism evidence="1 2">
    <name type="scientific">Penstemon smallii</name>
    <dbReference type="NCBI Taxonomy" id="265156"/>
    <lineage>
        <taxon>Eukaryota</taxon>
        <taxon>Viridiplantae</taxon>
        <taxon>Streptophyta</taxon>
        <taxon>Embryophyta</taxon>
        <taxon>Tracheophyta</taxon>
        <taxon>Spermatophyta</taxon>
        <taxon>Magnoliopsida</taxon>
        <taxon>eudicotyledons</taxon>
        <taxon>Gunneridae</taxon>
        <taxon>Pentapetalae</taxon>
        <taxon>asterids</taxon>
        <taxon>lamiids</taxon>
        <taxon>Lamiales</taxon>
        <taxon>Plantaginaceae</taxon>
        <taxon>Cheloneae</taxon>
        <taxon>Penstemon</taxon>
    </lineage>
</organism>
<sequence>MNSNLNRRQDNLRAVRTTGQYTSRETRACNQGGQGENWNGFEYLFFDSGWTIGLGIGLRRRVGGGLLSSYAF</sequence>
<gene>
    <name evidence="1" type="ORF">ACJIZ3_024318</name>
</gene>
<protein>
    <submittedName>
        <fullName evidence="1">Uncharacterized protein</fullName>
    </submittedName>
</protein>
<keyword evidence="2" id="KW-1185">Reference proteome</keyword>
<proteinExistence type="predicted"/>
<comment type="caution">
    <text evidence="1">The sequence shown here is derived from an EMBL/GenBank/DDBJ whole genome shotgun (WGS) entry which is preliminary data.</text>
</comment>